<dbReference type="EMBL" id="JARIHO010000014">
    <property type="protein sequence ID" value="KAJ7350726.1"/>
    <property type="molecule type" value="Genomic_DNA"/>
</dbReference>
<gene>
    <name evidence="2" type="ORF">DFH08DRAFT_995591</name>
</gene>
<feature type="compositionally biased region" description="Polar residues" evidence="1">
    <location>
        <begin position="257"/>
        <end position="267"/>
    </location>
</feature>
<organism evidence="2 3">
    <name type="scientific">Mycena albidolilacea</name>
    <dbReference type="NCBI Taxonomy" id="1033008"/>
    <lineage>
        <taxon>Eukaryota</taxon>
        <taxon>Fungi</taxon>
        <taxon>Dikarya</taxon>
        <taxon>Basidiomycota</taxon>
        <taxon>Agaricomycotina</taxon>
        <taxon>Agaricomycetes</taxon>
        <taxon>Agaricomycetidae</taxon>
        <taxon>Agaricales</taxon>
        <taxon>Marasmiineae</taxon>
        <taxon>Mycenaceae</taxon>
        <taxon>Mycena</taxon>
    </lineage>
</organism>
<evidence type="ECO:0000313" key="3">
    <source>
        <dbReference type="Proteomes" id="UP001218218"/>
    </source>
</evidence>
<dbReference type="AlphaFoldDB" id="A0AAD7A6T5"/>
<accession>A0AAD7A6T5</accession>
<protein>
    <recommendedName>
        <fullName evidence="4">Myb/SANT-like domain-containing protein</fullName>
    </recommendedName>
</protein>
<feature type="region of interest" description="Disordered" evidence="1">
    <location>
        <begin position="206"/>
        <end position="268"/>
    </location>
</feature>
<evidence type="ECO:0000256" key="1">
    <source>
        <dbReference type="SAM" id="MobiDB-lite"/>
    </source>
</evidence>
<keyword evidence="3" id="KW-1185">Reference proteome</keyword>
<name>A0AAD7A6T5_9AGAR</name>
<comment type="caution">
    <text evidence="2">The sequence shown here is derived from an EMBL/GenBank/DDBJ whole genome shotgun (WGS) entry which is preliminary data.</text>
</comment>
<reference evidence="2" key="1">
    <citation type="submission" date="2023-03" db="EMBL/GenBank/DDBJ databases">
        <title>Massive genome expansion in bonnet fungi (Mycena s.s.) driven by repeated elements and novel gene families across ecological guilds.</title>
        <authorList>
            <consortium name="Lawrence Berkeley National Laboratory"/>
            <person name="Harder C.B."/>
            <person name="Miyauchi S."/>
            <person name="Viragh M."/>
            <person name="Kuo A."/>
            <person name="Thoen E."/>
            <person name="Andreopoulos B."/>
            <person name="Lu D."/>
            <person name="Skrede I."/>
            <person name="Drula E."/>
            <person name="Henrissat B."/>
            <person name="Morin E."/>
            <person name="Kohler A."/>
            <person name="Barry K."/>
            <person name="LaButti K."/>
            <person name="Morin E."/>
            <person name="Salamov A."/>
            <person name="Lipzen A."/>
            <person name="Mereny Z."/>
            <person name="Hegedus B."/>
            <person name="Baldrian P."/>
            <person name="Stursova M."/>
            <person name="Weitz H."/>
            <person name="Taylor A."/>
            <person name="Grigoriev I.V."/>
            <person name="Nagy L.G."/>
            <person name="Martin F."/>
            <person name="Kauserud H."/>
        </authorList>
    </citation>
    <scope>NUCLEOTIDE SEQUENCE</scope>
    <source>
        <strain evidence="2">CBHHK002</strain>
    </source>
</reference>
<evidence type="ECO:0000313" key="2">
    <source>
        <dbReference type="EMBL" id="KAJ7350726.1"/>
    </source>
</evidence>
<proteinExistence type="predicted"/>
<evidence type="ECO:0008006" key="4">
    <source>
        <dbReference type="Google" id="ProtNLM"/>
    </source>
</evidence>
<dbReference type="Proteomes" id="UP001218218">
    <property type="component" value="Unassembled WGS sequence"/>
</dbReference>
<sequence>MANKDPTEPHNAKWTIPEVTAALNKLVERKLTHQSGNGWKSTVWPDVIKAVHTANPDANPPKDQTKLILKLEDLKKTFELYLFVEKFSGSGWDEDEKHASNTLEYIEDFIKVHSKKYARCFKKACPFYQELNELYDGFRNCATGEHVVHFRKPRKHIAKENTAATSVTSASPTAFPAASTSNLKSTGSVDMAGDVTSCAPMLVLDNTQPDGEAMGDLNNYDDELRLSPPQPPTKCTRAESDDDDAIDPEPKRPRVKFNSSTSSSTAKRNAEAGSQIVLSFNKLSDTMAKPIVTTTDVSYIDDVMHVLEDETLLLPDPRGKLFNIVSAYLTESPVRAHLFIITQSAERRKGMIAGILEAAGVILPEDY</sequence>